<dbReference type="Proteomes" id="UP000031668">
    <property type="component" value="Unassembled WGS sequence"/>
</dbReference>
<reference evidence="2 3" key="1">
    <citation type="journal article" date="2014" name="Genome Biol. Evol.">
        <title>The genome of the myxosporean Thelohanellus kitauei shows adaptations to nutrient acquisition within its fish host.</title>
        <authorList>
            <person name="Yang Y."/>
            <person name="Xiong J."/>
            <person name="Zhou Z."/>
            <person name="Huo F."/>
            <person name="Miao W."/>
            <person name="Ran C."/>
            <person name="Liu Y."/>
            <person name="Zhang J."/>
            <person name="Feng J."/>
            <person name="Wang M."/>
            <person name="Wang M."/>
            <person name="Wang L."/>
            <person name="Yao B."/>
        </authorList>
    </citation>
    <scope>NUCLEOTIDE SEQUENCE [LARGE SCALE GENOMIC DNA]</scope>
    <source>
        <strain evidence="2">Wuqing</strain>
    </source>
</reference>
<gene>
    <name evidence="2" type="ORF">RF11_10672</name>
</gene>
<feature type="compositionally biased region" description="Basic and acidic residues" evidence="1">
    <location>
        <begin position="83"/>
        <end position="107"/>
    </location>
</feature>
<dbReference type="OrthoDB" id="5985335at2759"/>
<proteinExistence type="predicted"/>
<dbReference type="AlphaFoldDB" id="A0A0C2IXR5"/>
<accession>A0A0C2IXR5</accession>
<comment type="caution">
    <text evidence="2">The sequence shown here is derived from an EMBL/GenBank/DDBJ whole genome shotgun (WGS) entry which is preliminary data.</text>
</comment>
<evidence type="ECO:0000313" key="2">
    <source>
        <dbReference type="EMBL" id="KII61637.1"/>
    </source>
</evidence>
<feature type="region of interest" description="Disordered" evidence="1">
    <location>
        <begin position="56"/>
        <end position="125"/>
    </location>
</feature>
<dbReference type="EMBL" id="JWZT01005297">
    <property type="protein sequence ID" value="KII61637.1"/>
    <property type="molecule type" value="Genomic_DNA"/>
</dbReference>
<sequence length="160" mass="18646">MYHYRHSRHREFQAGENVWIKNEHGKGYYQAKVLDRSGDLSYKIETDGVVKKKHFDPIRTRIEPPGNEHTEIEDGTQSQNIAHKTDESLQVDHSETESENADSKSPEHTQGAPRRSERIKNRMTKSFDISANHNKKNIRMDKCNIIYDSLSRAFLYCSLL</sequence>
<feature type="compositionally biased region" description="Basic and acidic residues" evidence="1">
    <location>
        <begin position="56"/>
        <end position="72"/>
    </location>
</feature>
<evidence type="ECO:0000256" key="1">
    <source>
        <dbReference type="SAM" id="MobiDB-lite"/>
    </source>
</evidence>
<evidence type="ECO:0000313" key="3">
    <source>
        <dbReference type="Proteomes" id="UP000031668"/>
    </source>
</evidence>
<keyword evidence="3" id="KW-1185">Reference proteome</keyword>
<organism evidence="2 3">
    <name type="scientific">Thelohanellus kitauei</name>
    <name type="common">Myxosporean</name>
    <dbReference type="NCBI Taxonomy" id="669202"/>
    <lineage>
        <taxon>Eukaryota</taxon>
        <taxon>Metazoa</taxon>
        <taxon>Cnidaria</taxon>
        <taxon>Myxozoa</taxon>
        <taxon>Myxosporea</taxon>
        <taxon>Bivalvulida</taxon>
        <taxon>Platysporina</taxon>
        <taxon>Myxobolidae</taxon>
        <taxon>Thelohanellus</taxon>
    </lineage>
</organism>
<name>A0A0C2IXR5_THEKT</name>
<protein>
    <submittedName>
        <fullName evidence="2">Uncharacterized protein</fullName>
    </submittedName>
</protein>